<dbReference type="RefSeq" id="XP_060357775.1">
    <property type="nucleotide sequence ID" value="XM_060501647.1"/>
</dbReference>
<evidence type="ECO:0000313" key="1">
    <source>
        <dbReference type="EMBL" id="KAK1706127.1"/>
    </source>
</evidence>
<reference evidence="1" key="1">
    <citation type="submission" date="2021-12" db="EMBL/GenBank/DDBJ databases">
        <title>Comparative genomics, transcriptomics and evolutionary studies reveal genomic signatures of adaptation to plant cell wall in hemibiotrophic fungi.</title>
        <authorList>
            <consortium name="DOE Joint Genome Institute"/>
            <person name="Baroncelli R."/>
            <person name="Diaz J.F."/>
            <person name="Benocci T."/>
            <person name="Peng M."/>
            <person name="Battaglia E."/>
            <person name="Haridas S."/>
            <person name="Andreopoulos W."/>
            <person name="Labutti K."/>
            <person name="Pangilinan J."/>
            <person name="Floch G.L."/>
            <person name="Makela M.R."/>
            <person name="Henrissat B."/>
            <person name="Grigoriev I.V."/>
            <person name="Crouch J.A."/>
            <person name="De Vries R.P."/>
            <person name="Sukno S.A."/>
            <person name="Thon M.R."/>
        </authorList>
    </citation>
    <scope>NUCLEOTIDE SEQUENCE</scope>
    <source>
        <strain evidence="1">CBS 112980</strain>
    </source>
</reference>
<dbReference type="Proteomes" id="UP001244207">
    <property type="component" value="Unassembled WGS sequence"/>
</dbReference>
<evidence type="ECO:0000313" key="2">
    <source>
        <dbReference type="Proteomes" id="UP001244207"/>
    </source>
</evidence>
<dbReference type="GeneID" id="85385546"/>
<keyword evidence="2" id="KW-1185">Reference proteome</keyword>
<sequence>MRASHYLEVPLSAVSMAYWTHLKQELLPLGRRGMAWIITSVTALSVIESAGVCDASIASGQ</sequence>
<protein>
    <submittedName>
        <fullName evidence="1">Uncharacterized protein</fullName>
    </submittedName>
</protein>
<accession>A0AAD8XBE0</accession>
<dbReference type="AlphaFoldDB" id="A0AAD8XBE0"/>
<proteinExistence type="predicted"/>
<organism evidence="1 2">
    <name type="scientific">Glomerella acutata</name>
    <name type="common">Colletotrichum acutatum</name>
    <dbReference type="NCBI Taxonomy" id="27357"/>
    <lineage>
        <taxon>Eukaryota</taxon>
        <taxon>Fungi</taxon>
        <taxon>Dikarya</taxon>
        <taxon>Ascomycota</taxon>
        <taxon>Pezizomycotina</taxon>
        <taxon>Sordariomycetes</taxon>
        <taxon>Hypocreomycetidae</taxon>
        <taxon>Glomerellales</taxon>
        <taxon>Glomerellaceae</taxon>
        <taxon>Colletotrichum</taxon>
        <taxon>Colletotrichum acutatum species complex</taxon>
    </lineage>
</organism>
<gene>
    <name evidence="1" type="ORF">BDZ83DRAFT_198856</name>
</gene>
<name>A0AAD8XBE0_GLOAC</name>
<dbReference type="EMBL" id="JAHMHS010000230">
    <property type="protein sequence ID" value="KAK1706127.1"/>
    <property type="molecule type" value="Genomic_DNA"/>
</dbReference>
<comment type="caution">
    <text evidence="1">The sequence shown here is derived from an EMBL/GenBank/DDBJ whole genome shotgun (WGS) entry which is preliminary data.</text>
</comment>